<evidence type="ECO:0000313" key="2">
    <source>
        <dbReference type="EMBL" id="CAH2231061.1"/>
    </source>
</evidence>
<comment type="caution">
    <text evidence="2">The sequence shown here is derived from an EMBL/GenBank/DDBJ whole genome shotgun (WGS) entry which is preliminary data.</text>
</comment>
<dbReference type="EMBL" id="CAKXAJ010024830">
    <property type="protein sequence ID" value="CAH2231061.1"/>
    <property type="molecule type" value="Genomic_DNA"/>
</dbReference>
<evidence type="ECO:0000256" key="1">
    <source>
        <dbReference type="SAM" id="MobiDB-lite"/>
    </source>
</evidence>
<proteinExistence type="predicted"/>
<dbReference type="Proteomes" id="UP000838756">
    <property type="component" value="Unassembled WGS sequence"/>
</dbReference>
<protein>
    <submittedName>
        <fullName evidence="2">Jg3484 protein</fullName>
    </submittedName>
</protein>
<feature type="region of interest" description="Disordered" evidence="1">
    <location>
        <begin position="43"/>
        <end position="85"/>
    </location>
</feature>
<sequence>MRRSLDELDFLDFSRLAGTSLGKPVVGVPRSCNPKPVNVSMAENQPCGPTIPNESRGAAGNNRPRIVDLRPTKDLSPAVDVSRLK</sequence>
<accession>A0A8S4RA73</accession>
<keyword evidence="3" id="KW-1185">Reference proteome</keyword>
<name>A0A8S4RA73_9NEOP</name>
<reference evidence="2" key="1">
    <citation type="submission" date="2022-03" db="EMBL/GenBank/DDBJ databases">
        <authorList>
            <person name="Lindestad O."/>
        </authorList>
    </citation>
    <scope>NUCLEOTIDE SEQUENCE</scope>
</reference>
<evidence type="ECO:0000313" key="3">
    <source>
        <dbReference type="Proteomes" id="UP000838756"/>
    </source>
</evidence>
<organism evidence="2 3">
    <name type="scientific">Pararge aegeria aegeria</name>
    <dbReference type="NCBI Taxonomy" id="348720"/>
    <lineage>
        <taxon>Eukaryota</taxon>
        <taxon>Metazoa</taxon>
        <taxon>Ecdysozoa</taxon>
        <taxon>Arthropoda</taxon>
        <taxon>Hexapoda</taxon>
        <taxon>Insecta</taxon>
        <taxon>Pterygota</taxon>
        <taxon>Neoptera</taxon>
        <taxon>Endopterygota</taxon>
        <taxon>Lepidoptera</taxon>
        <taxon>Glossata</taxon>
        <taxon>Ditrysia</taxon>
        <taxon>Papilionoidea</taxon>
        <taxon>Nymphalidae</taxon>
        <taxon>Satyrinae</taxon>
        <taxon>Satyrini</taxon>
        <taxon>Parargina</taxon>
        <taxon>Pararge</taxon>
    </lineage>
</organism>
<dbReference type="AlphaFoldDB" id="A0A8S4RA73"/>
<gene>
    <name evidence="2" type="primary">jg3484</name>
    <name evidence="2" type="ORF">PAEG_LOCUS9987</name>
</gene>